<dbReference type="STRING" id="4540.A0A3L6Q176"/>
<dbReference type="Gene3D" id="1.50.40.10">
    <property type="entry name" value="Mitochondrial carrier domain"/>
    <property type="match status" value="1"/>
</dbReference>
<comment type="similarity">
    <text evidence="6">Belongs to the mitochondrial carrier (TC 2.A.29) family.</text>
</comment>
<dbReference type="GO" id="GO:0016020">
    <property type="term" value="C:membrane"/>
    <property type="evidence" value="ECO:0007669"/>
    <property type="project" value="UniProtKB-SubCell"/>
</dbReference>
<comment type="caution">
    <text evidence="8">The sequence shown here is derived from an EMBL/GenBank/DDBJ whole genome shotgun (WGS) entry which is preliminary data.</text>
</comment>
<keyword evidence="9" id="KW-1185">Reference proteome</keyword>
<keyword evidence="2 5" id="KW-0812">Transmembrane</keyword>
<evidence type="ECO:0000256" key="1">
    <source>
        <dbReference type="ARBA" id="ARBA00004141"/>
    </source>
</evidence>
<dbReference type="GO" id="GO:0055085">
    <property type="term" value="P:transmembrane transport"/>
    <property type="evidence" value="ECO:0007669"/>
    <property type="project" value="UniProtKB-ARBA"/>
</dbReference>
<keyword evidence="6" id="KW-0813">Transport</keyword>
<evidence type="ECO:0000256" key="3">
    <source>
        <dbReference type="ARBA" id="ARBA00022737"/>
    </source>
</evidence>
<gene>
    <name evidence="8" type="ORF">C2845_PM17G13110</name>
</gene>
<keyword evidence="7" id="KW-1133">Transmembrane helix</keyword>
<dbReference type="PROSITE" id="PS50920">
    <property type="entry name" value="SOLCAR"/>
    <property type="match status" value="1"/>
</dbReference>
<evidence type="ECO:0000256" key="6">
    <source>
        <dbReference type="RuleBase" id="RU000488"/>
    </source>
</evidence>
<dbReference type="PANTHER" id="PTHR24089">
    <property type="entry name" value="SOLUTE CARRIER FAMILY 25"/>
    <property type="match status" value="1"/>
</dbReference>
<dbReference type="Pfam" id="PF00153">
    <property type="entry name" value="Mito_carr"/>
    <property type="match status" value="1"/>
</dbReference>
<dbReference type="EMBL" id="PQIB02000014">
    <property type="protein sequence ID" value="RLM69725.1"/>
    <property type="molecule type" value="Genomic_DNA"/>
</dbReference>
<comment type="subcellular location">
    <subcellularLocation>
        <location evidence="1">Membrane</location>
        <topology evidence="1">Multi-pass membrane protein</topology>
    </subcellularLocation>
</comment>
<dbReference type="SUPFAM" id="SSF103506">
    <property type="entry name" value="Mitochondrial carrier"/>
    <property type="match status" value="1"/>
</dbReference>
<evidence type="ECO:0000256" key="5">
    <source>
        <dbReference type="PROSITE-ProRule" id="PRU00282"/>
    </source>
</evidence>
<accession>A0A3L6Q176</accession>
<keyword evidence="4 5" id="KW-0472">Membrane</keyword>
<evidence type="ECO:0000256" key="7">
    <source>
        <dbReference type="SAM" id="Phobius"/>
    </source>
</evidence>
<sequence length="199" mass="21190">MPRSAPVNSAHLIEGLELNSAPIVCCPLNLQVPASACIGSLRRSPETHSVRVAGESAEKGVGFLQAITDIGKKGNLPQKVFRRKDGELSVFGRLAAGVCGGMISTLVTYPLDVLRLRLAVQSGHNTMSQVALNMLRLREEGLASFYGGLGLSLIAFAPYITAGCIHSQQSQNICEHALVGYTIGQASERCADLQVLEFI</sequence>
<reference evidence="9" key="1">
    <citation type="journal article" date="2019" name="Nat. Commun.">
        <title>The genome of broomcorn millet.</title>
        <authorList>
            <person name="Zou C."/>
            <person name="Miki D."/>
            <person name="Li D."/>
            <person name="Tang Q."/>
            <person name="Xiao L."/>
            <person name="Rajput S."/>
            <person name="Deng P."/>
            <person name="Jia W."/>
            <person name="Huang R."/>
            <person name="Zhang M."/>
            <person name="Sun Y."/>
            <person name="Hu J."/>
            <person name="Fu X."/>
            <person name="Schnable P.S."/>
            <person name="Li F."/>
            <person name="Zhang H."/>
            <person name="Feng B."/>
            <person name="Zhu X."/>
            <person name="Liu R."/>
            <person name="Schnable J.C."/>
            <person name="Zhu J.-K."/>
            <person name="Zhang H."/>
        </authorList>
    </citation>
    <scope>NUCLEOTIDE SEQUENCE [LARGE SCALE GENOMIC DNA]</scope>
</reference>
<name>A0A3L6Q176_PANMI</name>
<evidence type="ECO:0000313" key="9">
    <source>
        <dbReference type="Proteomes" id="UP000275267"/>
    </source>
</evidence>
<feature type="repeat" description="Solcar" evidence="5">
    <location>
        <begin position="88"/>
        <end position="173"/>
    </location>
</feature>
<dbReference type="InterPro" id="IPR023395">
    <property type="entry name" value="MCP_dom_sf"/>
</dbReference>
<dbReference type="OrthoDB" id="270584at2759"/>
<evidence type="ECO:0000256" key="4">
    <source>
        <dbReference type="ARBA" id="ARBA00023136"/>
    </source>
</evidence>
<evidence type="ECO:0000256" key="2">
    <source>
        <dbReference type="ARBA" id="ARBA00022692"/>
    </source>
</evidence>
<dbReference type="GO" id="GO:0015711">
    <property type="term" value="P:organic anion transport"/>
    <property type="evidence" value="ECO:0007669"/>
    <property type="project" value="UniProtKB-ARBA"/>
</dbReference>
<dbReference type="GO" id="GO:0015748">
    <property type="term" value="P:organophosphate ester transport"/>
    <property type="evidence" value="ECO:0007669"/>
    <property type="project" value="UniProtKB-ARBA"/>
</dbReference>
<keyword evidence="3" id="KW-0677">Repeat</keyword>
<proteinExistence type="inferred from homology"/>
<feature type="transmembrane region" description="Helical" evidence="7">
    <location>
        <begin position="90"/>
        <end position="111"/>
    </location>
</feature>
<evidence type="ECO:0000313" key="8">
    <source>
        <dbReference type="EMBL" id="RLM69725.1"/>
    </source>
</evidence>
<dbReference type="Proteomes" id="UP000275267">
    <property type="component" value="Unassembled WGS sequence"/>
</dbReference>
<feature type="transmembrane region" description="Helical" evidence="7">
    <location>
        <begin position="143"/>
        <end position="162"/>
    </location>
</feature>
<dbReference type="InterPro" id="IPR018108">
    <property type="entry name" value="MCP_transmembrane"/>
</dbReference>
<dbReference type="AlphaFoldDB" id="A0A3L6Q176"/>
<organism evidence="8 9">
    <name type="scientific">Panicum miliaceum</name>
    <name type="common">Proso millet</name>
    <name type="synonym">Broomcorn millet</name>
    <dbReference type="NCBI Taxonomy" id="4540"/>
    <lineage>
        <taxon>Eukaryota</taxon>
        <taxon>Viridiplantae</taxon>
        <taxon>Streptophyta</taxon>
        <taxon>Embryophyta</taxon>
        <taxon>Tracheophyta</taxon>
        <taxon>Spermatophyta</taxon>
        <taxon>Magnoliopsida</taxon>
        <taxon>Liliopsida</taxon>
        <taxon>Poales</taxon>
        <taxon>Poaceae</taxon>
        <taxon>PACMAD clade</taxon>
        <taxon>Panicoideae</taxon>
        <taxon>Panicodae</taxon>
        <taxon>Paniceae</taxon>
        <taxon>Panicinae</taxon>
        <taxon>Panicum</taxon>
        <taxon>Panicum sect. Panicum</taxon>
    </lineage>
</organism>
<protein>
    <submittedName>
        <fullName evidence="8">Uncharacterized protein</fullName>
    </submittedName>
</protein>